<sequence>MLEPIHLPILGAVAMLGLMVFRGLRLQHDPREPPLLPSKIPMTGHLLGMIFEGLPYWDKTANKNPTHGIFALNLLFTKVYLVSSTEIIRLMQRNQKTLTFDPINRVSIQIFSGINNERTLRMVSNTHEGDLGLGAECSKMEWSDTIPVRTNYRRTSP</sequence>
<dbReference type="GO" id="GO:0016705">
    <property type="term" value="F:oxidoreductase activity, acting on paired donors, with incorporation or reduction of molecular oxygen"/>
    <property type="evidence" value="ECO:0007669"/>
    <property type="project" value="InterPro"/>
</dbReference>
<evidence type="ECO:0008006" key="3">
    <source>
        <dbReference type="Google" id="ProtNLM"/>
    </source>
</evidence>
<keyword evidence="2" id="KW-1185">Reference proteome</keyword>
<dbReference type="PANTHER" id="PTHR47582">
    <property type="entry name" value="P450, PUTATIVE (EUROFUNG)-RELATED"/>
    <property type="match status" value="1"/>
</dbReference>
<dbReference type="PANTHER" id="PTHR47582:SF1">
    <property type="entry name" value="P450, PUTATIVE (EUROFUNG)-RELATED"/>
    <property type="match status" value="1"/>
</dbReference>
<organism evidence="1 2">
    <name type="scientific">Penicillium cosmopolitanum</name>
    <dbReference type="NCBI Taxonomy" id="1131564"/>
    <lineage>
        <taxon>Eukaryota</taxon>
        <taxon>Fungi</taxon>
        <taxon>Dikarya</taxon>
        <taxon>Ascomycota</taxon>
        <taxon>Pezizomycotina</taxon>
        <taxon>Eurotiomycetes</taxon>
        <taxon>Eurotiomycetidae</taxon>
        <taxon>Eurotiales</taxon>
        <taxon>Aspergillaceae</taxon>
        <taxon>Penicillium</taxon>
    </lineage>
</organism>
<dbReference type="GeneID" id="81368574"/>
<dbReference type="EMBL" id="JAPZBU010000006">
    <property type="protein sequence ID" value="KAJ5396844.1"/>
    <property type="molecule type" value="Genomic_DNA"/>
</dbReference>
<reference evidence="1" key="1">
    <citation type="submission" date="2022-12" db="EMBL/GenBank/DDBJ databases">
        <authorList>
            <person name="Petersen C."/>
        </authorList>
    </citation>
    <scope>NUCLEOTIDE SEQUENCE</scope>
    <source>
        <strain evidence="1">IBT 29677</strain>
    </source>
</reference>
<dbReference type="RefSeq" id="XP_056488896.1">
    <property type="nucleotide sequence ID" value="XM_056629594.1"/>
</dbReference>
<accession>A0A9X0B9M9</accession>
<evidence type="ECO:0000313" key="1">
    <source>
        <dbReference type="EMBL" id="KAJ5396844.1"/>
    </source>
</evidence>
<protein>
    <recommendedName>
        <fullName evidence="3">Cytochrome P450</fullName>
    </recommendedName>
</protein>
<dbReference type="SUPFAM" id="SSF48264">
    <property type="entry name" value="Cytochrome P450"/>
    <property type="match status" value="1"/>
</dbReference>
<dbReference type="InterPro" id="IPR036396">
    <property type="entry name" value="Cyt_P450_sf"/>
</dbReference>
<dbReference type="Gene3D" id="1.10.630.10">
    <property type="entry name" value="Cytochrome P450"/>
    <property type="match status" value="1"/>
</dbReference>
<name>A0A9X0B9M9_9EURO</name>
<evidence type="ECO:0000313" key="2">
    <source>
        <dbReference type="Proteomes" id="UP001147747"/>
    </source>
</evidence>
<gene>
    <name evidence="1" type="ORF">N7509_004957</name>
</gene>
<comment type="caution">
    <text evidence="1">The sequence shown here is derived from an EMBL/GenBank/DDBJ whole genome shotgun (WGS) entry which is preliminary data.</text>
</comment>
<dbReference type="InterPro" id="IPR053007">
    <property type="entry name" value="CYP450_monoxygenase_sec-met"/>
</dbReference>
<reference evidence="1" key="2">
    <citation type="journal article" date="2023" name="IMA Fungus">
        <title>Comparative genomic study of the Penicillium genus elucidates a diverse pangenome and 15 lateral gene transfer events.</title>
        <authorList>
            <person name="Petersen C."/>
            <person name="Sorensen T."/>
            <person name="Nielsen M.R."/>
            <person name="Sondergaard T.E."/>
            <person name="Sorensen J.L."/>
            <person name="Fitzpatrick D.A."/>
            <person name="Frisvad J.C."/>
            <person name="Nielsen K.L."/>
        </authorList>
    </citation>
    <scope>NUCLEOTIDE SEQUENCE</scope>
    <source>
        <strain evidence="1">IBT 29677</strain>
    </source>
</reference>
<dbReference type="Proteomes" id="UP001147747">
    <property type="component" value="Unassembled WGS sequence"/>
</dbReference>
<dbReference type="GO" id="GO:0005506">
    <property type="term" value="F:iron ion binding"/>
    <property type="evidence" value="ECO:0007669"/>
    <property type="project" value="InterPro"/>
</dbReference>
<dbReference type="GO" id="GO:0004497">
    <property type="term" value="F:monooxygenase activity"/>
    <property type="evidence" value="ECO:0007669"/>
    <property type="project" value="InterPro"/>
</dbReference>
<dbReference type="AlphaFoldDB" id="A0A9X0B9M9"/>
<dbReference type="OrthoDB" id="3366823at2759"/>
<proteinExistence type="predicted"/>
<dbReference type="GO" id="GO:0020037">
    <property type="term" value="F:heme binding"/>
    <property type="evidence" value="ECO:0007669"/>
    <property type="project" value="InterPro"/>
</dbReference>